<protein>
    <submittedName>
        <fullName evidence="2">Uncharacterized protein</fullName>
    </submittedName>
</protein>
<feature type="compositionally biased region" description="Polar residues" evidence="1">
    <location>
        <begin position="402"/>
        <end position="421"/>
    </location>
</feature>
<reference evidence="2 3" key="1">
    <citation type="submission" date="2014-04" db="EMBL/GenBank/DDBJ databases">
        <title>Evolutionary Origins and Diversification of the Mycorrhizal Mutualists.</title>
        <authorList>
            <consortium name="DOE Joint Genome Institute"/>
            <consortium name="Mycorrhizal Genomics Consortium"/>
            <person name="Kohler A."/>
            <person name="Kuo A."/>
            <person name="Nagy L.G."/>
            <person name="Floudas D."/>
            <person name="Copeland A."/>
            <person name="Barry K.W."/>
            <person name="Cichocki N."/>
            <person name="Veneault-Fourrey C."/>
            <person name="LaButti K."/>
            <person name="Lindquist E.A."/>
            <person name="Lipzen A."/>
            <person name="Lundell T."/>
            <person name="Morin E."/>
            <person name="Murat C."/>
            <person name="Riley R."/>
            <person name="Ohm R."/>
            <person name="Sun H."/>
            <person name="Tunlid A."/>
            <person name="Henrissat B."/>
            <person name="Grigoriev I.V."/>
            <person name="Hibbett D.S."/>
            <person name="Martin F."/>
        </authorList>
    </citation>
    <scope>NUCLEOTIDE SEQUENCE [LARGE SCALE GENOMIC DNA]</scope>
    <source>
        <strain evidence="2 3">FD-317 M1</strain>
    </source>
</reference>
<evidence type="ECO:0000256" key="1">
    <source>
        <dbReference type="SAM" id="MobiDB-lite"/>
    </source>
</evidence>
<proteinExistence type="predicted"/>
<dbReference type="EMBL" id="KN834780">
    <property type="protein sequence ID" value="KIK59304.1"/>
    <property type="molecule type" value="Genomic_DNA"/>
</dbReference>
<keyword evidence="3" id="KW-1185">Reference proteome</keyword>
<gene>
    <name evidence="2" type="ORF">GYMLUDRAFT_262086</name>
</gene>
<sequence>MPVLECTAKLRTADDKTVFNLTTKHYLEYGDSKKRLKSRFPVNLDVIPASTIVFSLSAVLNRKRLSTEILSQSQLAQLFVQFLRTNAPQLGLNIVSDLYIKDGTSDNLQLNITVNRTRQSFHENVPVRVKLRAIHIQYSVTTEEPSDGDHLFSSRLSLPYRTLAENIFKRFVISHLVKKYPFVFGSLSQQLDVETRYFISIFKSLYEMARRSPNQTFRTKFKQLIKILKRQQQSAYTSSLTSLTSCLQSTDNDLTEPVEEAIQINSETAFCLAMESLFKNGMKKPKFKPVTTSNLIMTSADTQDDDELVVAREYHDPDLLHNHVDGDSEPVNDWEELSPAPKVRSDIVDRYGFLYDEDGASQRPSLPPTNATTHGRSLDLFGDTEDTNLFFSRIFQSGLHGSDSTRNIDGTNLSLSRSENG</sequence>
<dbReference type="Proteomes" id="UP000053593">
    <property type="component" value="Unassembled WGS sequence"/>
</dbReference>
<feature type="region of interest" description="Disordered" evidence="1">
    <location>
        <begin position="401"/>
        <end position="421"/>
    </location>
</feature>
<feature type="non-terminal residue" evidence="2">
    <location>
        <position position="421"/>
    </location>
</feature>
<dbReference type="HOGENOM" id="CLU_653097_0_0_1"/>
<name>A0A0D0CA06_9AGAR</name>
<dbReference type="OrthoDB" id="3141012at2759"/>
<evidence type="ECO:0000313" key="2">
    <source>
        <dbReference type="EMBL" id="KIK59304.1"/>
    </source>
</evidence>
<accession>A0A0D0CA06</accession>
<feature type="compositionally biased region" description="Polar residues" evidence="1">
    <location>
        <begin position="362"/>
        <end position="375"/>
    </location>
</feature>
<dbReference type="AlphaFoldDB" id="A0A0D0CA06"/>
<organism evidence="2 3">
    <name type="scientific">Collybiopsis luxurians FD-317 M1</name>
    <dbReference type="NCBI Taxonomy" id="944289"/>
    <lineage>
        <taxon>Eukaryota</taxon>
        <taxon>Fungi</taxon>
        <taxon>Dikarya</taxon>
        <taxon>Basidiomycota</taxon>
        <taxon>Agaricomycotina</taxon>
        <taxon>Agaricomycetes</taxon>
        <taxon>Agaricomycetidae</taxon>
        <taxon>Agaricales</taxon>
        <taxon>Marasmiineae</taxon>
        <taxon>Omphalotaceae</taxon>
        <taxon>Collybiopsis</taxon>
        <taxon>Collybiopsis luxurians</taxon>
    </lineage>
</organism>
<evidence type="ECO:0000313" key="3">
    <source>
        <dbReference type="Proteomes" id="UP000053593"/>
    </source>
</evidence>
<feature type="region of interest" description="Disordered" evidence="1">
    <location>
        <begin position="358"/>
        <end position="379"/>
    </location>
</feature>